<evidence type="ECO:0000313" key="3">
    <source>
        <dbReference type="Proteomes" id="UP000095280"/>
    </source>
</evidence>
<dbReference type="AlphaFoldDB" id="A0A1I8JRE4"/>
<sequence>RRCPGAPDGDNPVAKIKASPLAILRRWQVTNRPTIAEQAEPAPYLVFIVINFRRKRKDDSDERRPRETGDQRVDSKADQAASALLNKPAAAATVLEYTEALNLFNRLHMCAPAATRPAIGVQPTLITSILNTSVVLFGDIHARIPAAGEADGTSWAVRRSVLLYLGDYGRPGTTQSLETLLYLMLMKILHPTTTFVCGGNHRGSATAQKALVERINTLSKPVLFRRHDFVADLLWSDRWTCRTIRCPICAALARTVDEWCDQRIRVIESQFGKAGSYRTHSTMALANSENSKEPIATVVDWLPNPRGISYVFSPVGAERIYETLQNQLDWSAVTLYLLIAIKIVIMLLGLLGNLLVILVVANIAKMHTRHIFFNDIGNVGSLLGLRNELLDGVWRTESAEWSLAIDEIGRETSVVYARVNGVYSALFQL</sequence>
<dbReference type="GO" id="GO:0016787">
    <property type="term" value="F:hydrolase activity"/>
    <property type="evidence" value="ECO:0007669"/>
    <property type="project" value="InterPro"/>
</dbReference>
<accession>A0A1I8JRE4</accession>
<reference evidence="4" key="1">
    <citation type="submission" date="2016-11" db="UniProtKB">
        <authorList>
            <consortium name="WormBaseParasite"/>
        </authorList>
    </citation>
    <scope>IDENTIFICATION</scope>
</reference>
<evidence type="ECO:0000256" key="1">
    <source>
        <dbReference type="SAM" id="MobiDB-lite"/>
    </source>
</evidence>
<dbReference type="SUPFAM" id="SSF56300">
    <property type="entry name" value="Metallo-dependent phosphatases"/>
    <property type="match status" value="1"/>
</dbReference>
<keyword evidence="2" id="KW-0472">Membrane</keyword>
<dbReference type="WBParaSite" id="snap_masked-unitig_39206-processed-gene-0.0-mRNA-1">
    <property type="protein sequence ID" value="snap_masked-unitig_39206-processed-gene-0.0-mRNA-1"/>
    <property type="gene ID" value="snap_masked-unitig_39206-processed-gene-0.0"/>
</dbReference>
<dbReference type="Proteomes" id="UP000095280">
    <property type="component" value="Unplaced"/>
</dbReference>
<dbReference type="InterPro" id="IPR029052">
    <property type="entry name" value="Metallo-depent_PP-like"/>
</dbReference>
<evidence type="ECO:0000313" key="4">
    <source>
        <dbReference type="WBParaSite" id="snap_masked-unitig_39206-processed-gene-0.0-mRNA-1"/>
    </source>
</evidence>
<proteinExistence type="predicted"/>
<protein>
    <submittedName>
        <fullName evidence="4">Metallophos domain-containing protein</fullName>
    </submittedName>
</protein>
<feature type="transmembrane region" description="Helical" evidence="2">
    <location>
        <begin position="335"/>
        <end position="361"/>
    </location>
</feature>
<feature type="region of interest" description="Disordered" evidence="1">
    <location>
        <begin position="58"/>
        <end position="77"/>
    </location>
</feature>
<organism evidence="3 4">
    <name type="scientific">Macrostomum lignano</name>
    <dbReference type="NCBI Taxonomy" id="282301"/>
    <lineage>
        <taxon>Eukaryota</taxon>
        <taxon>Metazoa</taxon>
        <taxon>Spiralia</taxon>
        <taxon>Lophotrochozoa</taxon>
        <taxon>Platyhelminthes</taxon>
        <taxon>Rhabditophora</taxon>
        <taxon>Macrostomorpha</taxon>
        <taxon>Macrostomida</taxon>
        <taxon>Macrostomidae</taxon>
        <taxon>Macrostomum</taxon>
    </lineage>
</organism>
<name>A0A1I8JRE4_9PLAT</name>
<evidence type="ECO:0000256" key="2">
    <source>
        <dbReference type="SAM" id="Phobius"/>
    </source>
</evidence>
<keyword evidence="3" id="KW-1185">Reference proteome</keyword>
<keyword evidence="2" id="KW-1133">Transmembrane helix</keyword>
<dbReference type="Gene3D" id="3.60.21.10">
    <property type="match status" value="1"/>
</dbReference>
<keyword evidence="2" id="KW-0812">Transmembrane</keyword>